<name>A0AAU8K679_9ACTN</name>
<gene>
    <name evidence="1" type="ORF">ABWK59_34575</name>
</gene>
<protein>
    <submittedName>
        <fullName evidence="1">Uncharacterized protein</fullName>
    </submittedName>
</protein>
<reference evidence="1" key="1">
    <citation type="submission" date="2024-06" db="EMBL/GenBank/DDBJ databases">
        <title>The genome sequences of Kitasatospora sp. strain HUAS MG31.</title>
        <authorList>
            <person name="Mo P."/>
        </authorList>
    </citation>
    <scope>NUCLEOTIDE SEQUENCE</scope>
    <source>
        <strain evidence="1">HUAS MG31</strain>
    </source>
</reference>
<evidence type="ECO:0000313" key="1">
    <source>
        <dbReference type="EMBL" id="XCM84250.1"/>
    </source>
</evidence>
<dbReference type="EMBL" id="CP159872">
    <property type="protein sequence ID" value="XCM84250.1"/>
    <property type="molecule type" value="Genomic_DNA"/>
</dbReference>
<dbReference type="AlphaFoldDB" id="A0AAU8K679"/>
<sequence length="66" mass="7399">MNVTELNAESVELLPSREALGRLKFVKIHANFAYVDAHNESWAVNDHSPYAIASSEANQWVSVSQR</sequence>
<accession>A0AAU8K679</accession>
<dbReference type="KEGG" id="kcm:ABWK59_34575"/>
<organism evidence="1">
    <name type="scientific">Kitasatospora camelliae</name>
    <dbReference type="NCBI Taxonomy" id="3156397"/>
    <lineage>
        <taxon>Bacteria</taxon>
        <taxon>Bacillati</taxon>
        <taxon>Actinomycetota</taxon>
        <taxon>Actinomycetes</taxon>
        <taxon>Kitasatosporales</taxon>
        <taxon>Streptomycetaceae</taxon>
        <taxon>Kitasatospora</taxon>
    </lineage>
</organism>
<proteinExistence type="predicted"/>